<accession>A0A7C1SQW6</accession>
<evidence type="ECO:0000256" key="3">
    <source>
        <dbReference type="ARBA" id="ARBA00022729"/>
    </source>
</evidence>
<evidence type="ECO:0000256" key="2">
    <source>
        <dbReference type="ARBA" id="ARBA00010742"/>
    </source>
</evidence>
<dbReference type="EMBL" id="DRHL01000008">
    <property type="protein sequence ID" value="HEB13378.1"/>
    <property type="molecule type" value="Genomic_DNA"/>
</dbReference>
<evidence type="ECO:0000313" key="5">
    <source>
        <dbReference type="EMBL" id="HEB13378.1"/>
    </source>
</evidence>
<dbReference type="InterPro" id="IPR015168">
    <property type="entry name" value="SsuA/THI5"/>
</dbReference>
<dbReference type="PANTHER" id="PTHR30024">
    <property type="entry name" value="ALIPHATIC SULFONATES-BINDING PROTEIN-RELATED"/>
    <property type="match status" value="1"/>
</dbReference>
<keyword evidence="3" id="KW-0732">Signal</keyword>
<reference evidence="5" key="1">
    <citation type="journal article" date="2020" name="mSystems">
        <title>Genome- and Community-Level Interaction Insights into Carbon Utilization and Element Cycling Functions of Hydrothermarchaeota in Hydrothermal Sediment.</title>
        <authorList>
            <person name="Zhou Z."/>
            <person name="Liu Y."/>
            <person name="Xu W."/>
            <person name="Pan J."/>
            <person name="Luo Z.H."/>
            <person name="Li M."/>
        </authorList>
    </citation>
    <scope>NUCLEOTIDE SEQUENCE [LARGE SCALE GENOMIC DNA]</scope>
    <source>
        <strain evidence="5">HyVt-369</strain>
    </source>
</reference>
<gene>
    <name evidence="5" type="ORF">ENI13_00175</name>
</gene>
<dbReference type="Gene3D" id="3.40.190.10">
    <property type="entry name" value="Periplasmic binding protein-like II"/>
    <property type="match status" value="2"/>
</dbReference>
<protein>
    <submittedName>
        <fullName evidence="5">ABC transporter substrate-binding protein</fullName>
    </submittedName>
</protein>
<comment type="similarity">
    <text evidence="2">Belongs to the bacterial solute-binding protein SsuA/TauA family.</text>
</comment>
<comment type="caution">
    <text evidence="5">The sequence shown here is derived from an EMBL/GenBank/DDBJ whole genome shotgun (WGS) entry which is preliminary data.</text>
</comment>
<evidence type="ECO:0000256" key="1">
    <source>
        <dbReference type="ARBA" id="ARBA00004418"/>
    </source>
</evidence>
<name>A0A7C1SQW6_UNCC3</name>
<dbReference type="Proteomes" id="UP000885695">
    <property type="component" value="Unassembled WGS sequence"/>
</dbReference>
<dbReference type="AlphaFoldDB" id="A0A7C1SQW6"/>
<dbReference type="GO" id="GO:0042597">
    <property type="term" value="C:periplasmic space"/>
    <property type="evidence" value="ECO:0007669"/>
    <property type="project" value="UniProtKB-SubCell"/>
</dbReference>
<dbReference type="SUPFAM" id="SSF53850">
    <property type="entry name" value="Periplasmic binding protein-like II"/>
    <property type="match status" value="1"/>
</dbReference>
<comment type="subcellular location">
    <subcellularLocation>
        <location evidence="1">Periplasm</location>
    </subcellularLocation>
</comment>
<organism evidence="5">
    <name type="scientific">candidate division CPR3 bacterium</name>
    <dbReference type="NCBI Taxonomy" id="2268181"/>
    <lineage>
        <taxon>Bacteria</taxon>
        <taxon>Bacteria division CPR3</taxon>
    </lineage>
</organism>
<evidence type="ECO:0000259" key="4">
    <source>
        <dbReference type="Pfam" id="PF09084"/>
    </source>
</evidence>
<proteinExistence type="inferred from homology"/>
<sequence length="400" mass="44605">MMRLQVFKKKRLFLSVWLIVGLAVVGSLVSGPGLAQSEKAEELKVVRIGLIPYFDFMGVALQKALGLDREMGLKIELVNFVDDKTPLAALARGSLDVAALCIEVIPPLLVQIPDTRVFTSMTQFKGFMVIGREKDVQSGKIKTFPQLEEELGDFKAAQRAFFAQMKGKTIPLLEVARVGTLSAMLDNASLAVADMTVINFGDDAKAATAFARGTGDFYFGSLPQQINLLKDPQFVKLVGWKGIGPAAVWYGSNYVALEGWVENNKDTVMKLAAMHYRATRYIHEKTDEVVSVMIDYLNSMAATGLTAEDGKNFIGEYLAFRPIEESEKEVYNPDSPAYWKKPIDFYVKLLEEEGKLEKGAFTTEQFVIQEKIFYELLNNPELMAWIEKPLEEIGKPLTLD</sequence>
<dbReference type="Pfam" id="PF09084">
    <property type="entry name" value="NMT1"/>
    <property type="match status" value="1"/>
</dbReference>
<feature type="domain" description="SsuA/THI5-like" evidence="4">
    <location>
        <begin position="163"/>
        <end position="288"/>
    </location>
</feature>
<dbReference type="PANTHER" id="PTHR30024:SF47">
    <property type="entry name" value="TAURINE-BINDING PERIPLASMIC PROTEIN"/>
    <property type="match status" value="1"/>
</dbReference>